<feature type="domain" description="Secretion system C-terminal sorting" evidence="1">
    <location>
        <begin position="448"/>
        <end position="519"/>
    </location>
</feature>
<organism evidence="2 3">
    <name type="scientific">Cyclobacterium plantarum</name>
    <dbReference type="NCBI Taxonomy" id="2716263"/>
    <lineage>
        <taxon>Bacteria</taxon>
        <taxon>Pseudomonadati</taxon>
        <taxon>Bacteroidota</taxon>
        <taxon>Cytophagia</taxon>
        <taxon>Cytophagales</taxon>
        <taxon>Cyclobacteriaceae</taxon>
        <taxon>Cyclobacterium</taxon>
    </lineage>
</organism>
<dbReference type="Proteomes" id="UP000649799">
    <property type="component" value="Unassembled WGS sequence"/>
</dbReference>
<gene>
    <name evidence="2" type="ORF">G9Q97_09545</name>
</gene>
<evidence type="ECO:0000313" key="2">
    <source>
        <dbReference type="EMBL" id="NHE57055.1"/>
    </source>
</evidence>
<name>A0ABX0H6J1_9BACT</name>
<accession>A0ABX0H6J1</accession>
<reference evidence="2 3" key="1">
    <citation type="submission" date="2020-03" db="EMBL/GenBank/DDBJ databases">
        <title>Cyclobacterium plantarum sp. nov., a marine bacterium isolated from a coastal-marine wetland.</title>
        <authorList>
            <person name="Sanchez-Porro C."/>
            <person name="Ventosa A."/>
            <person name="Amoozegar M."/>
        </authorList>
    </citation>
    <scope>NUCLEOTIDE SEQUENCE [LARGE SCALE GENOMIC DNA]</scope>
    <source>
        <strain evidence="2 3">GBPx2</strain>
    </source>
</reference>
<sequence length="527" mass="58080">MFFLGAFSLSAQVQITGTQNNIAIEEVRLRVSGSLHVQTTDPASRNNPAPNTDPVIIETILLQNGTEIFATTRTPEVRNLHPYIGSNSIAVDVVGVAKYDGATISHRSTDFPSAIEEVVSTPDLRSYWDIGGGSIPSGETFMDIVYPEQVPKSGYLVVSERDGNSKFNFQALDENGEPIPGAETLELRGYEWNTQVVNQGNYPGQPQHLVVISPELFDTNQSIFGFRVINIDGADGKIVFFRNSIQVHPDEVEPVFPGDTAVVNVLQNDELMEQQATVSNVSVHTNTGVPGDFVVLRADGFVDVDPDAPAGTYIISYSICEIGNDTNCDSGTVTIEVMSALPVVWLDFMATEVEDGNLVVWKTSREENNKEYQVWRSSNPLAGFEMVGEVGAIGESTAPLQYTFKDTRLYPSGNLYYKIVQVDLDGKKSSTSVFRLGQKAGKARQFHVYPNPHYNGPVNVEFDSGLQHRKVSMSIQNHLGHVLFAREGTGQIISRQFRLQLGSMPSGFYILVLRSEKEVSMLRWVKS</sequence>
<dbReference type="InterPro" id="IPR013783">
    <property type="entry name" value="Ig-like_fold"/>
</dbReference>
<dbReference type="InterPro" id="IPR026444">
    <property type="entry name" value="Secre_tail"/>
</dbReference>
<comment type="caution">
    <text evidence="2">The sequence shown here is derived from an EMBL/GenBank/DDBJ whole genome shotgun (WGS) entry which is preliminary data.</text>
</comment>
<dbReference type="Pfam" id="PF18962">
    <property type="entry name" value="Por_Secre_tail"/>
    <property type="match status" value="1"/>
</dbReference>
<keyword evidence="3" id="KW-1185">Reference proteome</keyword>
<evidence type="ECO:0000313" key="3">
    <source>
        <dbReference type="Proteomes" id="UP000649799"/>
    </source>
</evidence>
<protein>
    <recommendedName>
        <fullName evidence="1">Secretion system C-terminal sorting domain-containing protein</fullName>
    </recommendedName>
</protein>
<dbReference type="EMBL" id="JAANYN010000003">
    <property type="protein sequence ID" value="NHE57055.1"/>
    <property type="molecule type" value="Genomic_DNA"/>
</dbReference>
<proteinExistence type="predicted"/>
<dbReference type="Gene3D" id="2.60.40.10">
    <property type="entry name" value="Immunoglobulins"/>
    <property type="match status" value="1"/>
</dbReference>
<evidence type="ECO:0000259" key="1">
    <source>
        <dbReference type="Pfam" id="PF18962"/>
    </source>
</evidence>